<evidence type="ECO:0000313" key="4">
    <source>
        <dbReference type="Proteomes" id="UP000188298"/>
    </source>
</evidence>
<dbReference type="PANTHER" id="PTHR43096">
    <property type="entry name" value="DNAJ HOMOLOG 1, MITOCHONDRIAL-RELATED"/>
    <property type="match status" value="1"/>
</dbReference>
<feature type="domain" description="J" evidence="2">
    <location>
        <begin position="3"/>
        <end position="60"/>
    </location>
</feature>
<dbReference type="Proteomes" id="UP000188298">
    <property type="component" value="Chromosome"/>
</dbReference>
<dbReference type="SMART" id="SM00271">
    <property type="entry name" value="DnaJ"/>
    <property type="match status" value="1"/>
</dbReference>
<accession>A0A1Q2LHW9</accession>
<dbReference type="CDD" id="cd10747">
    <property type="entry name" value="DnaJ_C"/>
    <property type="match status" value="1"/>
</dbReference>
<dbReference type="Gene3D" id="2.60.260.20">
    <property type="entry name" value="Urease metallochaperone UreE, N-terminal domain"/>
    <property type="match status" value="2"/>
</dbReference>
<dbReference type="InterPro" id="IPR001623">
    <property type="entry name" value="DnaJ_domain"/>
</dbReference>
<name>A0A1Q2LHW9_9HELI</name>
<dbReference type="PROSITE" id="PS00636">
    <property type="entry name" value="DNAJ_1"/>
    <property type="match status" value="1"/>
</dbReference>
<evidence type="ECO:0000313" key="3">
    <source>
        <dbReference type="EMBL" id="AQQ60070.1"/>
    </source>
</evidence>
<reference evidence="3 4" key="1">
    <citation type="submission" date="2017-02" db="EMBL/GenBank/DDBJ databases">
        <title>Whole genome sequencing of Helicobacter bilis strain AAQJH.</title>
        <authorList>
            <person name="Conlan S."/>
            <person name="Thomas P.J."/>
            <person name="Mullikin J."/>
            <person name="Palmore T.N."/>
            <person name="Frank K.M."/>
            <person name="Segre J.A."/>
        </authorList>
    </citation>
    <scope>NUCLEOTIDE SEQUENCE [LARGE SCALE GENOMIC DNA]</scope>
    <source>
        <strain evidence="3 4">AAQJH</strain>
    </source>
</reference>
<evidence type="ECO:0000256" key="1">
    <source>
        <dbReference type="ARBA" id="ARBA00023186"/>
    </source>
</evidence>
<dbReference type="EMBL" id="CP019645">
    <property type="protein sequence ID" value="AQQ60070.1"/>
    <property type="molecule type" value="Genomic_DNA"/>
</dbReference>
<keyword evidence="1" id="KW-0143">Chaperone</keyword>
<dbReference type="InterPro" id="IPR018253">
    <property type="entry name" value="DnaJ_domain_CS"/>
</dbReference>
<sequence>MAKSLYQTLNISENASADEIKKAYRKLARQYHPDVNKSAEAEEKFKEINGAYEILSDPQKKAEYDQYGDSMFNGQNFSDFSRSYQSADLNDILKNIFGARGRGFNGSNSGFSSFNFGFDNGMGDGIDLDIEARASISLKSALLGDTLRLHLNGSSFELKIPEGITSGSKLRAKGKGKKLGNMVGDAIITIEIAPEEGYSIDGYNLTQVVEVPLKAMLFGDKASIKTAREEMIIKIPANTQNGKKMRIKNKGFKDRKTGQYGDLILQVYAKLPDSNTLSDELKELLQKEL</sequence>
<evidence type="ECO:0000259" key="2">
    <source>
        <dbReference type="SMART" id="SM00271"/>
    </source>
</evidence>
<dbReference type="GO" id="GO:0042026">
    <property type="term" value="P:protein refolding"/>
    <property type="evidence" value="ECO:0007669"/>
    <property type="project" value="TreeGrafter"/>
</dbReference>
<dbReference type="SUPFAM" id="SSF46565">
    <property type="entry name" value="Chaperone J-domain"/>
    <property type="match status" value="1"/>
</dbReference>
<organism evidence="3 4">
    <name type="scientific">Helicobacter bilis</name>
    <dbReference type="NCBI Taxonomy" id="37372"/>
    <lineage>
        <taxon>Bacteria</taxon>
        <taxon>Pseudomonadati</taxon>
        <taxon>Campylobacterota</taxon>
        <taxon>Epsilonproteobacteria</taxon>
        <taxon>Campylobacterales</taxon>
        <taxon>Helicobacteraceae</taxon>
        <taxon>Helicobacter</taxon>
    </lineage>
</organism>
<dbReference type="GO" id="GO:0005737">
    <property type="term" value="C:cytoplasm"/>
    <property type="evidence" value="ECO:0007669"/>
    <property type="project" value="TreeGrafter"/>
</dbReference>
<dbReference type="Gene3D" id="1.10.287.110">
    <property type="entry name" value="DnaJ domain"/>
    <property type="match status" value="1"/>
</dbReference>
<dbReference type="CDD" id="cd06257">
    <property type="entry name" value="DnaJ"/>
    <property type="match status" value="1"/>
</dbReference>
<dbReference type="InterPro" id="IPR036869">
    <property type="entry name" value="J_dom_sf"/>
</dbReference>
<dbReference type="Pfam" id="PF01556">
    <property type="entry name" value="DnaJ_C"/>
    <property type="match status" value="1"/>
</dbReference>
<proteinExistence type="predicted"/>
<dbReference type="SUPFAM" id="SSF49493">
    <property type="entry name" value="HSP40/DnaJ peptide-binding domain"/>
    <property type="match status" value="2"/>
</dbReference>
<dbReference type="PANTHER" id="PTHR43096:SF52">
    <property type="entry name" value="DNAJ HOMOLOG 1, MITOCHONDRIAL-RELATED"/>
    <property type="match status" value="1"/>
</dbReference>
<dbReference type="KEGG" id="hbl:XJ32_08135"/>
<dbReference type="InterPro" id="IPR008971">
    <property type="entry name" value="HSP40/DnaJ_pept-bd"/>
</dbReference>
<dbReference type="Pfam" id="PF00226">
    <property type="entry name" value="DnaJ"/>
    <property type="match status" value="1"/>
</dbReference>
<gene>
    <name evidence="3" type="ORF">XJ32_08135</name>
</gene>
<dbReference type="RefSeq" id="WP_077388975.1">
    <property type="nucleotide sequence ID" value="NZ_CP019645.1"/>
</dbReference>
<dbReference type="PRINTS" id="PR00625">
    <property type="entry name" value="JDOMAIN"/>
</dbReference>
<dbReference type="GO" id="GO:0051082">
    <property type="term" value="F:unfolded protein binding"/>
    <property type="evidence" value="ECO:0007669"/>
    <property type="project" value="InterPro"/>
</dbReference>
<dbReference type="AlphaFoldDB" id="A0A1Q2LHW9"/>
<protein>
    <submittedName>
        <fullName evidence="3">Cobalamin ABC transporter permease</fullName>
    </submittedName>
</protein>
<dbReference type="InterPro" id="IPR002939">
    <property type="entry name" value="DnaJ_C"/>
</dbReference>